<keyword evidence="4" id="KW-1185">Reference proteome</keyword>
<sequence>MANLRGAGASDNSNNERRNSWIKIGGVALVLLGVVVVAVTLGLERRTDKNTTPVAFEGPEPSASTIQPAIVTESLAESVNKNAKTTTSKPLVDDSSETLIDPTSTTSSTSNTGSAGTFFEKADEVTTSFGNKLLGGAASLALAVGSGNQDACRVANAGELEEAIERKTCAVVILTSSESDAYVLEREIVISRAVVVMGNSVLLPFIDCKDIVRAFRVVPGGFLDLQFVRINIGKGFVRPRWGLFRKQKTRRNLRGEEITLDEEEDDWREPRTEEEREMVRNLQLGGQAADAEPGEVIDIRGGSVYFEPGALGGTFNGIYFTSDQTDVEDIMVAIEQTTNLIGIRIWGGHVLVADGDVSFNACVFYDLELLTPLSDRIYFGGDVLVLAGMVRFTGCHWFYFTVIGAENGLGFNTAVFGGVAIYTGCSFQEANAVSAFNGVGQAFFVGGGVQVVTGCSFSYFSAVEIFTGTGELTVLAGVQIITGVPWSEWYGVFAYFGAGLDYCVGAGVLILTGTPLNQWSGPIWGSVAGDYFFVGAGTFSSHGSPVAQYMSIGGEAGSGCLGYVATGTAVLIGAPVNDFAGIWTTFGIGEYYGVSAGLLVMIGCPMVEITGIEYFQGLGGAVYVGTGGAVLGYSPIVEFVAMANEHTDFWIAGSCEPEHGAWAPGKAFFVPGGMGCEEHEDHDDHDDHDDHHDDHDDDHHDDHDDHDDHDHAERRFATRRRLQALTTALMGSNQVLAPGLTDQFAAGDLSLVAFNISKKELEFGDPAQLRPLAKIVQDPQMLLAAGMGFSEMKDALVKVAPASPLNRTTMYINGARDGYCSLCNVDSVSGPGLSSCDVDACAAPGSVAAQEGPVLNDYKEHYVIMADLDVTSRGDQGGLIEPEVQEAVASLLALEGDGLETLQVTVSDTTPDSLLKATFQDGLPDGHERRRLAFHRAMATELYDMTQRFKVMIVATSRDRSESVLERLQPSGNEAPSLQTGLTAFFSDPANTDVGSLQLLYDRMIYVPAYNTRGLLDNDMNLPGGQSTSLATFSVALQDAEQPAIPVTSAHYGADNNYVASLAHFPPGASVGLRLVKVGSGLGMAEASWPLGTINVDKQGVGKLAVQFQPLVHREGDYFLKATETKSGIYNFSPVFSVDKGARRRKMYGPEMFF</sequence>
<protein>
    <submittedName>
        <fullName evidence="3">Uncharacterized protein</fullName>
    </submittedName>
</protein>
<reference evidence="3 4" key="1">
    <citation type="submission" date="2019-01" db="EMBL/GenBank/DDBJ databases">
        <title>Nuclear Genome Assembly of the Microalgal Biofuel strain Nannochloropsis salina CCMP1776.</title>
        <authorList>
            <person name="Hovde B."/>
        </authorList>
    </citation>
    <scope>NUCLEOTIDE SEQUENCE [LARGE SCALE GENOMIC DNA]</scope>
    <source>
        <strain evidence="3 4">CCMP1776</strain>
    </source>
</reference>
<feature type="transmembrane region" description="Helical" evidence="2">
    <location>
        <begin position="21"/>
        <end position="43"/>
    </location>
</feature>
<keyword evidence="2" id="KW-0812">Transmembrane</keyword>
<dbReference type="OrthoDB" id="10303718at2759"/>
<evidence type="ECO:0000313" key="3">
    <source>
        <dbReference type="EMBL" id="TFJ81926.1"/>
    </source>
</evidence>
<proteinExistence type="predicted"/>
<evidence type="ECO:0000313" key="4">
    <source>
        <dbReference type="Proteomes" id="UP000355283"/>
    </source>
</evidence>
<accession>A0A4D9CSW7</accession>
<keyword evidence="2" id="KW-0472">Membrane</keyword>
<dbReference type="AlphaFoldDB" id="A0A4D9CSW7"/>
<keyword evidence="2" id="KW-1133">Transmembrane helix</keyword>
<gene>
    <name evidence="3" type="ORF">NSK_006594</name>
</gene>
<evidence type="ECO:0000256" key="1">
    <source>
        <dbReference type="SAM" id="MobiDB-lite"/>
    </source>
</evidence>
<evidence type="ECO:0000256" key="2">
    <source>
        <dbReference type="SAM" id="Phobius"/>
    </source>
</evidence>
<organism evidence="3 4">
    <name type="scientific">Nannochloropsis salina CCMP1776</name>
    <dbReference type="NCBI Taxonomy" id="1027361"/>
    <lineage>
        <taxon>Eukaryota</taxon>
        <taxon>Sar</taxon>
        <taxon>Stramenopiles</taxon>
        <taxon>Ochrophyta</taxon>
        <taxon>Eustigmatophyceae</taxon>
        <taxon>Eustigmatales</taxon>
        <taxon>Monodopsidaceae</taxon>
        <taxon>Microchloropsis</taxon>
        <taxon>Microchloropsis salina</taxon>
    </lineage>
</organism>
<name>A0A4D9CSW7_9STRA</name>
<comment type="caution">
    <text evidence="3">The sequence shown here is derived from an EMBL/GenBank/DDBJ whole genome shotgun (WGS) entry which is preliminary data.</text>
</comment>
<dbReference type="Proteomes" id="UP000355283">
    <property type="component" value="Unassembled WGS sequence"/>
</dbReference>
<feature type="compositionally biased region" description="Basic and acidic residues" evidence="1">
    <location>
        <begin position="688"/>
        <end position="711"/>
    </location>
</feature>
<dbReference type="EMBL" id="SDOX01000121">
    <property type="protein sequence ID" value="TFJ81926.1"/>
    <property type="molecule type" value="Genomic_DNA"/>
</dbReference>
<feature type="region of interest" description="Disordered" evidence="1">
    <location>
        <begin position="81"/>
        <end position="116"/>
    </location>
</feature>
<feature type="compositionally biased region" description="Acidic residues" evidence="1">
    <location>
        <begin position="678"/>
        <end position="687"/>
    </location>
</feature>
<feature type="compositionally biased region" description="Low complexity" evidence="1">
    <location>
        <begin position="103"/>
        <end position="116"/>
    </location>
</feature>
<feature type="region of interest" description="Disordered" evidence="1">
    <location>
        <begin position="673"/>
        <end position="711"/>
    </location>
</feature>